<evidence type="ECO:0000313" key="2">
    <source>
        <dbReference type="EMBL" id="HAF2747901.1"/>
    </source>
</evidence>
<gene>
    <name evidence="2" type="ORF">G8M10_005268</name>
</gene>
<name>A0A744NNX2_SALER</name>
<accession>A0A744NNX2</accession>
<protein>
    <submittedName>
        <fullName evidence="2">Uncharacterized protein</fullName>
    </submittedName>
</protein>
<feature type="region of interest" description="Disordered" evidence="1">
    <location>
        <begin position="1"/>
        <end position="22"/>
    </location>
</feature>
<comment type="caution">
    <text evidence="2">The sequence shown here is derived from an EMBL/GenBank/DDBJ whole genome shotgun (WGS) entry which is preliminary data.</text>
</comment>
<dbReference type="EMBL" id="DAAULU010000043">
    <property type="protein sequence ID" value="HAF2747901.1"/>
    <property type="molecule type" value="Genomic_DNA"/>
</dbReference>
<dbReference type="AlphaFoldDB" id="A0A744NNX2"/>
<organism evidence="2">
    <name type="scientific">Salmonella enterica</name>
    <name type="common">Salmonella choleraesuis</name>
    <dbReference type="NCBI Taxonomy" id="28901"/>
    <lineage>
        <taxon>Bacteria</taxon>
        <taxon>Pseudomonadati</taxon>
        <taxon>Pseudomonadota</taxon>
        <taxon>Gammaproteobacteria</taxon>
        <taxon>Enterobacterales</taxon>
        <taxon>Enterobacteriaceae</taxon>
        <taxon>Salmonella</taxon>
    </lineage>
</organism>
<reference evidence="2" key="2">
    <citation type="submission" date="2020-02" db="EMBL/GenBank/DDBJ databases">
        <authorList>
            <consortium name="NCBI Pathogen Detection Project"/>
        </authorList>
    </citation>
    <scope>NUCLEOTIDE SEQUENCE</scope>
    <source>
        <strain evidence="2">MA.RM_463</strain>
    </source>
</reference>
<proteinExistence type="predicted"/>
<evidence type="ECO:0000256" key="1">
    <source>
        <dbReference type="SAM" id="MobiDB-lite"/>
    </source>
</evidence>
<reference evidence="2" key="1">
    <citation type="journal article" date="2018" name="Genome Biol.">
        <title>SKESA: strategic k-mer extension for scrupulous assemblies.</title>
        <authorList>
            <person name="Souvorov A."/>
            <person name="Agarwala R."/>
            <person name="Lipman D.J."/>
        </authorList>
    </citation>
    <scope>NUCLEOTIDE SEQUENCE</scope>
    <source>
        <strain evidence="2">MA.RM_463</strain>
    </source>
</reference>
<sequence>MEPTNHLAKVSRSQRRNLNQHHNQLKETYELAGPSLAILLMALEEKVNKC</sequence>